<sequence>MDIESARCTECQKNIFITIRINNKSRLIRVPGSKPDSTGDTLCIWTRYTLNQTSWAKSPNVGVVRKLGVAVPAQVSSLPYDRNLKLRSLSQNSPRVASKRDFNITKLNLILNPSYFI</sequence>
<dbReference type="EMBL" id="BGPR01024265">
    <property type="protein sequence ID" value="GBN92225.1"/>
    <property type="molecule type" value="Genomic_DNA"/>
</dbReference>
<organism evidence="1 2">
    <name type="scientific">Araneus ventricosus</name>
    <name type="common">Orbweaver spider</name>
    <name type="synonym">Epeira ventricosa</name>
    <dbReference type="NCBI Taxonomy" id="182803"/>
    <lineage>
        <taxon>Eukaryota</taxon>
        <taxon>Metazoa</taxon>
        <taxon>Ecdysozoa</taxon>
        <taxon>Arthropoda</taxon>
        <taxon>Chelicerata</taxon>
        <taxon>Arachnida</taxon>
        <taxon>Araneae</taxon>
        <taxon>Araneomorphae</taxon>
        <taxon>Entelegynae</taxon>
        <taxon>Araneoidea</taxon>
        <taxon>Araneidae</taxon>
        <taxon>Araneus</taxon>
    </lineage>
</organism>
<reference evidence="1 2" key="1">
    <citation type="journal article" date="2019" name="Sci. Rep.">
        <title>Orb-weaving spider Araneus ventricosus genome elucidates the spidroin gene catalogue.</title>
        <authorList>
            <person name="Kono N."/>
            <person name="Nakamura H."/>
            <person name="Ohtoshi R."/>
            <person name="Moran D.A.P."/>
            <person name="Shinohara A."/>
            <person name="Yoshida Y."/>
            <person name="Fujiwara M."/>
            <person name="Mori M."/>
            <person name="Tomita M."/>
            <person name="Arakawa K."/>
        </authorList>
    </citation>
    <scope>NUCLEOTIDE SEQUENCE [LARGE SCALE GENOMIC DNA]</scope>
</reference>
<proteinExistence type="predicted"/>
<gene>
    <name evidence="1" type="ORF">AVEN_247087_1</name>
</gene>
<protein>
    <submittedName>
        <fullName evidence="1">Uncharacterized protein</fullName>
    </submittedName>
</protein>
<dbReference type="AlphaFoldDB" id="A0A4Y2SZC0"/>
<comment type="caution">
    <text evidence="1">The sequence shown here is derived from an EMBL/GenBank/DDBJ whole genome shotgun (WGS) entry which is preliminary data.</text>
</comment>
<evidence type="ECO:0000313" key="1">
    <source>
        <dbReference type="EMBL" id="GBN92225.1"/>
    </source>
</evidence>
<name>A0A4Y2SZC0_ARAVE</name>
<keyword evidence="2" id="KW-1185">Reference proteome</keyword>
<dbReference type="Proteomes" id="UP000499080">
    <property type="component" value="Unassembled WGS sequence"/>
</dbReference>
<evidence type="ECO:0000313" key="2">
    <source>
        <dbReference type="Proteomes" id="UP000499080"/>
    </source>
</evidence>
<accession>A0A4Y2SZC0</accession>